<protein>
    <submittedName>
        <fullName evidence="4">TORTIFOLIA1-like protein 3</fullName>
    </submittedName>
</protein>
<dbReference type="InParanoid" id="A0A1S3BWA7"/>
<feature type="domain" description="TORTIFOLIA1/SINE1-2 N-terminal" evidence="2">
    <location>
        <begin position="10"/>
        <end position="281"/>
    </location>
</feature>
<dbReference type="eggNOG" id="ENOG502QQTY">
    <property type="taxonomic scope" value="Eukaryota"/>
</dbReference>
<dbReference type="FunCoup" id="A0A1S3BWA7">
    <property type="interactions" value="1350"/>
</dbReference>
<dbReference type="Gene3D" id="1.25.10.10">
    <property type="entry name" value="Leucine-rich Repeat Variant"/>
    <property type="match status" value="1"/>
</dbReference>
<dbReference type="Proteomes" id="UP001652600">
    <property type="component" value="Chromosome 2"/>
</dbReference>
<proteinExistence type="predicted"/>
<keyword evidence="3" id="KW-1185">Reference proteome</keyword>
<reference evidence="3" key="1">
    <citation type="submission" date="2025-05" db="UniProtKB">
        <authorList>
            <consortium name="RefSeq"/>
        </authorList>
    </citation>
    <scope>NUCLEOTIDE SEQUENCE [LARGE SCALE GENOMIC DNA]</scope>
</reference>
<evidence type="ECO:0000259" key="2">
    <source>
        <dbReference type="Pfam" id="PF24714"/>
    </source>
</evidence>
<dbReference type="RefSeq" id="XP_008453151.2">
    <property type="nucleotide sequence ID" value="XM_008454929.3"/>
</dbReference>
<organism evidence="3 4">
    <name type="scientific">Cucumis melo</name>
    <name type="common">Muskmelon</name>
    <dbReference type="NCBI Taxonomy" id="3656"/>
    <lineage>
        <taxon>Eukaryota</taxon>
        <taxon>Viridiplantae</taxon>
        <taxon>Streptophyta</taxon>
        <taxon>Embryophyta</taxon>
        <taxon>Tracheophyta</taxon>
        <taxon>Spermatophyta</taxon>
        <taxon>Magnoliopsida</taxon>
        <taxon>eudicotyledons</taxon>
        <taxon>Gunneridae</taxon>
        <taxon>Pentapetalae</taxon>
        <taxon>rosids</taxon>
        <taxon>fabids</taxon>
        <taxon>Cucurbitales</taxon>
        <taxon>Cucurbitaceae</taxon>
        <taxon>Benincaseae</taxon>
        <taxon>Cucumis</taxon>
    </lineage>
</organism>
<dbReference type="InterPro" id="IPR057600">
    <property type="entry name" value="TORTIFOLIA1/SINE1-2_N"/>
</dbReference>
<evidence type="ECO:0000313" key="4">
    <source>
        <dbReference type="RefSeq" id="XP_008453151.2"/>
    </source>
</evidence>
<feature type="compositionally biased region" description="Low complexity" evidence="1">
    <location>
        <begin position="334"/>
        <end position="345"/>
    </location>
</feature>
<dbReference type="SUPFAM" id="SSF48371">
    <property type="entry name" value="ARM repeat"/>
    <property type="match status" value="1"/>
</dbReference>
<reference evidence="4" key="2">
    <citation type="submission" date="2025-08" db="UniProtKB">
        <authorList>
            <consortium name="RefSeq"/>
        </authorList>
    </citation>
    <scope>IDENTIFICATION</scope>
    <source>
        <tissue evidence="4">Stem</tissue>
    </source>
</reference>
<dbReference type="GO" id="GO:0008017">
    <property type="term" value="F:microtubule binding"/>
    <property type="evidence" value="ECO:0007669"/>
    <property type="project" value="InterPro"/>
</dbReference>
<dbReference type="PANTHER" id="PTHR31355:SF8">
    <property type="entry name" value="TORTIFOLIA1-LIKE PROTEIN 3"/>
    <property type="match status" value="1"/>
</dbReference>
<dbReference type="GO" id="GO:0005874">
    <property type="term" value="C:microtubule"/>
    <property type="evidence" value="ECO:0007669"/>
    <property type="project" value="InterPro"/>
</dbReference>
<evidence type="ECO:0000256" key="1">
    <source>
        <dbReference type="SAM" id="MobiDB-lite"/>
    </source>
</evidence>
<dbReference type="GeneID" id="103493949"/>
<dbReference type="InterPro" id="IPR033337">
    <property type="entry name" value="TORTIFOLIA1/SINE1-2"/>
</dbReference>
<name>A0A1S3BWA7_CUCME</name>
<dbReference type="Pfam" id="PF24714">
    <property type="entry name" value="TOR1L1_N"/>
    <property type="match status" value="1"/>
</dbReference>
<evidence type="ECO:0000313" key="3">
    <source>
        <dbReference type="Proteomes" id="UP001652600"/>
    </source>
</evidence>
<dbReference type="AlphaFoldDB" id="A0A1S3BWA7"/>
<dbReference type="PANTHER" id="PTHR31355">
    <property type="entry name" value="MICROTUBULE-ASSOCIATED PROTEIN TORTIFOLIA1"/>
    <property type="match status" value="1"/>
</dbReference>
<dbReference type="KEGG" id="cmo:103493949"/>
<dbReference type="InterPro" id="IPR011989">
    <property type="entry name" value="ARM-like"/>
</dbReference>
<sequence>MALSASTPQSLKLRILSCLTKLSDRDTYSLAASELESIAQNLDGSTLPIFLSCIYSTDASDKSLVRKQCIRLFAVVSEIHGNSLSPYLSKILANITRRFRDPDSSVRSACVSSVAALASGVTKPPFSTFLKPLTDSLFTEQDSNSQAGAALCLASAIDAAPDPDPVKIGKLLPRFEKLLKCESFKAKPALLTLIGSVIGVDGAVGNGALKNLVPCLVAFLSSEDWAARKSAAEALGKLAVVERDALAEFKAGCLKTIESRRFDKVKAVREVMSQMLEAWKQIPDLSDEASAPAYSQSSSKEIASDGRYPPGFKNNSSARLDAPLPRKNVISAYRSTPPDASPATAARRRSSLSGGDKKASLSMLQKAERKKPLDWKVEVSVRKSPSGELKERDENIPDRRFSEKTKISKPETKRALFNKISDDKTIKFGGFRSGSRVVPCPEDFPESTVVASNATDDLHRNHKDSEELHLIRNQLSQIEKQQSSLLDILQNFIGSSQNGMRSLETRVHGLELALDEISYDLAVSSGRMSYGNTPTTTCCLLPGADFLSSRFWKRAESRHSTSKFSTPIRATPLAPIRSRSGDRHGTNVDVGSMNLENHRFHIQRRGGFMVNPLAVRQSESRAASDITLP</sequence>
<dbReference type="InterPro" id="IPR016024">
    <property type="entry name" value="ARM-type_fold"/>
</dbReference>
<gene>
    <name evidence="4" type="primary">LOC103493949</name>
</gene>
<feature type="region of interest" description="Disordered" evidence="1">
    <location>
        <begin position="290"/>
        <end position="367"/>
    </location>
</feature>
<accession>A0A1S3BWA7</accession>